<gene>
    <name evidence="1" type="ORF">MLD38_021151</name>
</gene>
<evidence type="ECO:0000313" key="2">
    <source>
        <dbReference type="Proteomes" id="UP001057402"/>
    </source>
</evidence>
<protein>
    <submittedName>
        <fullName evidence="1">Uncharacterized protein</fullName>
    </submittedName>
</protein>
<organism evidence="1 2">
    <name type="scientific">Melastoma candidum</name>
    <dbReference type="NCBI Taxonomy" id="119954"/>
    <lineage>
        <taxon>Eukaryota</taxon>
        <taxon>Viridiplantae</taxon>
        <taxon>Streptophyta</taxon>
        <taxon>Embryophyta</taxon>
        <taxon>Tracheophyta</taxon>
        <taxon>Spermatophyta</taxon>
        <taxon>Magnoliopsida</taxon>
        <taxon>eudicotyledons</taxon>
        <taxon>Gunneridae</taxon>
        <taxon>Pentapetalae</taxon>
        <taxon>rosids</taxon>
        <taxon>malvids</taxon>
        <taxon>Myrtales</taxon>
        <taxon>Melastomataceae</taxon>
        <taxon>Melastomatoideae</taxon>
        <taxon>Melastomateae</taxon>
        <taxon>Melastoma</taxon>
    </lineage>
</organism>
<sequence>MANFFPVLLFLSVFIASRVHARESQFFSKFTANPGDALTQVGPSDKQAASLEKQAQDPPSFVAQSQDGYGLYGHGTGQLPPSEADTASTTTSFPDEPYYNKDVFATKDDEVASDTKALLHGSSFDTAAATEDGYFRAAAKGQGTSYFPTEEQGFRGADADARLQGRSYTATGSNYGNVVANAQNNYYAVGSGYPAKNARQQQGLSDTRFLENGKYYYNIDDGEKYDPIRKAELGGQQGYYPSEGKAASTYEYGNNGNNYYAGGYEPLKELEAFRATRNVDGGFKP</sequence>
<name>A0ACB9QFQ0_9MYRT</name>
<proteinExistence type="predicted"/>
<keyword evidence="2" id="KW-1185">Reference proteome</keyword>
<dbReference type="EMBL" id="CM042885">
    <property type="protein sequence ID" value="KAI4365136.1"/>
    <property type="molecule type" value="Genomic_DNA"/>
</dbReference>
<accession>A0ACB9QFQ0</accession>
<reference evidence="2" key="1">
    <citation type="journal article" date="2023" name="Front. Plant Sci.">
        <title>Chromosomal-level genome assembly of Melastoma candidum provides insights into trichome evolution.</title>
        <authorList>
            <person name="Zhong Y."/>
            <person name="Wu W."/>
            <person name="Sun C."/>
            <person name="Zou P."/>
            <person name="Liu Y."/>
            <person name="Dai S."/>
            <person name="Zhou R."/>
        </authorList>
    </citation>
    <scope>NUCLEOTIDE SEQUENCE [LARGE SCALE GENOMIC DNA]</scope>
</reference>
<evidence type="ECO:0000313" key="1">
    <source>
        <dbReference type="EMBL" id="KAI4365136.1"/>
    </source>
</evidence>
<dbReference type="Proteomes" id="UP001057402">
    <property type="component" value="Chromosome 6"/>
</dbReference>
<comment type="caution">
    <text evidence="1">The sequence shown here is derived from an EMBL/GenBank/DDBJ whole genome shotgun (WGS) entry which is preliminary data.</text>
</comment>